<evidence type="ECO:0000256" key="2">
    <source>
        <dbReference type="ARBA" id="ARBA00022630"/>
    </source>
</evidence>
<evidence type="ECO:0000256" key="5">
    <source>
        <dbReference type="SAM" id="MobiDB-lite"/>
    </source>
</evidence>
<dbReference type="SUPFAM" id="SSF54373">
    <property type="entry name" value="FAD-linked reductases, C-terminal domain"/>
    <property type="match status" value="1"/>
</dbReference>
<gene>
    <name evidence="8" type="ORF">BN1708_008917</name>
    <name evidence="9" type="ORF">BN1723_007509</name>
</gene>
<name>A0A0G4N9F0_VERLO</name>
<dbReference type="Gene3D" id="3.50.50.60">
    <property type="entry name" value="FAD/NAD(P)-binding domain"/>
    <property type="match status" value="1"/>
</dbReference>
<evidence type="ECO:0000313" key="11">
    <source>
        <dbReference type="Proteomes" id="UP000045706"/>
    </source>
</evidence>
<evidence type="ECO:0000313" key="8">
    <source>
        <dbReference type="EMBL" id="CRK42925.1"/>
    </source>
</evidence>
<dbReference type="AlphaFoldDB" id="A0A0G4N9F0"/>
<dbReference type="PANTHER" id="PTHR43004">
    <property type="entry name" value="TRK SYSTEM POTASSIUM UPTAKE PROTEIN"/>
    <property type="match status" value="1"/>
</dbReference>
<dbReference type="InterPro" id="IPR002938">
    <property type="entry name" value="FAD-bd"/>
</dbReference>
<dbReference type="InterPro" id="IPR012941">
    <property type="entry name" value="Phe_hydrox_C_dim_dom"/>
</dbReference>
<feature type="region of interest" description="Disordered" evidence="5">
    <location>
        <begin position="494"/>
        <end position="525"/>
    </location>
</feature>
<comment type="similarity">
    <text evidence="1">Belongs to the PheA/TfdB FAD monooxygenase family.</text>
</comment>
<dbReference type="SUPFAM" id="SSF51905">
    <property type="entry name" value="FAD/NAD(P)-binding domain"/>
    <property type="match status" value="1"/>
</dbReference>
<dbReference type="Gene3D" id="3.40.30.20">
    <property type="match status" value="1"/>
</dbReference>
<dbReference type="Pfam" id="PF07976">
    <property type="entry name" value="Phe_hydrox_dim"/>
    <property type="match status" value="1"/>
</dbReference>
<feature type="region of interest" description="Disordered" evidence="5">
    <location>
        <begin position="19"/>
        <end position="47"/>
    </location>
</feature>
<protein>
    <submittedName>
        <fullName evidence="8">Uncharacterized protein</fullName>
    </submittedName>
</protein>
<organism evidence="8 10">
    <name type="scientific">Verticillium longisporum</name>
    <name type="common">Verticillium dahliae var. longisporum</name>
    <dbReference type="NCBI Taxonomy" id="100787"/>
    <lineage>
        <taxon>Eukaryota</taxon>
        <taxon>Fungi</taxon>
        <taxon>Dikarya</taxon>
        <taxon>Ascomycota</taxon>
        <taxon>Pezizomycotina</taxon>
        <taxon>Sordariomycetes</taxon>
        <taxon>Hypocreomycetidae</taxon>
        <taxon>Glomerellales</taxon>
        <taxon>Plectosphaerellaceae</taxon>
        <taxon>Verticillium</taxon>
    </lineage>
</organism>
<feature type="domain" description="FAD-binding" evidence="6">
    <location>
        <begin position="95"/>
        <end position="469"/>
    </location>
</feature>
<dbReference type="GO" id="GO:0016709">
    <property type="term" value="F:oxidoreductase activity, acting on paired donors, with incorporation or reduction of molecular oxygen, NAD(P)H as one donor, and incorporation of one atom of oxygen"/>
    <property type="evidence" value="ECO:0007669"/>
    <property type="project" value="UniProtKB-ARBA"/>
</dbReference>
<keyword evidence="10" id="KW-1185">Reference proteome</keyword>
<dbReference type="Gene3D" id="3.30.9.10">
    <property type="entry name" value="D-Amino Acid Oxidase, subunit A, domain 2"/>
    <property type="match status" value="1"/>
</dbReference>
<evidence type="ECO:0000256" key="4">
    <source>
        <dbReference type="ARBA" id="ARBA00023002"/>
    </source>
</evidence>
<evidence type="ECO:0000256" key="3">
    <source>
        <dbReference type="ARBA" id="ARBA00022827"/>
    </source>
</evidence>
<dbReference type="Proteomes" id="UP000045706">
    <property type="component" value="Unassembled WGS sequence"/>
</dbReference>
<evidence type="ECO:0000313" key="9">
    <source>
        <dbReference type="EMBL" id="CRK47370.1"/>
    </source>
</evidence>
<dbReference type="PANTHER" id="PTHR43004:SF20">
    <property type="entry name" value="2-MONOOXYGENASE, PUTATIVE (AFU_ORTHOLOGUE AFUA_1G13660)-RELATED"/>
    <property type="match status" value="1"/>
</dbReference>
<proteinExistence type="inferred from homology"/>
<dbReference type="InterPro" id="IPR036188">
    <property type="entry name" value="FAD/NAD-bd_sf"/>
</dbReference>
<dbReference type="InterPro" id="IPR038220">
    <property type="entry name" value="PHOX_C_sf"/>
</dbReference>
<keyword evidence="4" id="KW-0560">Oxidoreductase</keyword>
<keyword evidence="2" id="KW-0285">Flavoprotein</keyword>
<dbReference type="Proteomes" id="UP000044602">
    <property type="component" value="Unassembled WGS sequence"/>
</dbReference>
<dbReference type="EMBL" id="CVQI01036495">
    <property type="protein sequence ID" value="CRK47370.1"/>
    <property type="molecule type" value="Genomic_DNA"/>
</dbReference>
<feature type="compositionally biased region" description="Polar residues" evidence="5">
    <location>
        <begin position="507"/>
        <end position="518"/>
    </location>
</feature>
<keyword evidence="3" id="KW-0274">FAD</keyword>
<feature type="domain" description="Phenol hydroxylase-like C-terminal dimerisation" evidence="7">
    <location>
        <begin position="625"/>
        <end position="764"/>
    </location>
</feature>
<evidence type="ECO:0000259" key="7">
    <source>
        <dbReference type="Pfam" id="PF07976"/>
    </source>
</evidence>
<dbReference type="Pfam" id="PF01494">
    <property type="entry name" value="FAD_binding_3"/>
    <property type="match status" value="1"/>
</dbReference>
<dbReference type="EMBL" id="CVQH01027860">
    <property type="protein sequence ID" value="CRK42925.1"/>
    <property type="molecule type" value="Genomic_DNA"/>
</dbReference>
<sequence>MATKSPAYTWENGFRELDSSSALETPWSWPKSPVDDNGDSAPDRTGAYVTPPSVDLTTSLTHNQLGINVVRHWPTLYDGTNSPHGVPSWWAPKEEVDVLICGAGPSGLQVAVSLARQGVSFRIIDKADTPLVAGRADGVQPRFLETMSQWGLSTEVHEEGPLIERTAIYKDGRKLLFNRSHQSDSRYRGLHIITQGQLERIYLRDLARHKVIVERSYTAVDYRVEEHGADGSHHTHPVRATLKNAHTGRETSVRAKFLVGSDGAASPIRKSLGTPFDGVSTDIYWGIMDCVFESDYPHAWVFGSVISSKHGGCVIIPREDGYIRLYTQLDISLAGPIAASRQARDPNFIESGGRVEVHSITPEEVLEQANRIFNPYKLKFAAPLSWFAVWKISERVARSFSSPDMRVHLVGDAAHVHSVMGAFGLNASILDSANLAWKLGLAAKGQAKHHVLLPTYSTERRGHAVRIIEVSGSYLRFVCGSTVPLPNLRDVDGLDADHRNNADANAKSEQASKSSGNGFPSKLELASGAMPDTQAVVAQGAEDDDHHGLGTSQAEDLEFLGQFFKAHAQFLLGVDCPYAESAAVSSSGLDLTPKGGHPPAIRVKSGVRAPNPRVCLSPTESGYLYDKLAGPPRFHLVLFASSLAGTEVRRRVDAFLRCLNDPKGFYTRFGGSSCFNVVVILKMLPFQWSGADVDPGLAAVRDALPEGATVVFDDKAPDEDAHTVWGANHLTGGVAVVRPDLWVASTAFPDKMEDVSRLFEGFLI</sequence>
<dbReference type="InterPro" id="IPR050641">
    <property type="entry name" value="RIFMO-like"/>
</dbReference>
<accession>A0A0G4N9F0</accession>
<dbReference type="InterPro" id="IPR036249">
    <property type="entry name" value="Thioredoxin-like_sf"/>
</dbReference>
<evidence type="ECO:0000313" key="10">
    <source>
        <dbReference type="Proteomes" id="UP000044602"/>
    </source>
</evidence>
<dbReference type="GO" id="GO:0071949">
    <property type="term" value="F:FAD binding"/>
    <property type="evidence" value="ECO:0007669"/>
    <property type="project" value="InterPro"/>
</dbReference>
<reference evidence="10 11" key="1">
    <citation type="submission" date="2015-05" db="EMBL/GenBank/DDBJ databases">
        <authorList>
            <person name="Fogelqvist Johan"/>
        </authorList>
    </citation>
    <scope>NUCLEOTIDE SEQUENCE [LARGE SCALE GENOMIC DNA]</scope>
    <source>
        <strain evidence="8">VL1</strain>
        <strain evidence="9">VL2</strain>
    </source>
</reference>
<dbReference type="SUPFAM" id="SSF52833">
    <property type="entry name" value="Thioredoxin-like"/>
    <property type="match status" value="1"/>
</dbReference>
<dbReference type="STRING" id="100787.A0A0G4N9F0"/>
<dbReference type="PRINTS" id="PR00420">
    <property type="entry name" value="RNGMNOXGNASE"/>
</dbReference>
<evidence type="ECO:0000256" key="1">
    <source>
        <dbReference type="ARBA" id="ARBA00007801"/>
    </source>
</evidence>
<evidence type="ECO:0000259" key="6">
    <source>
        <dbReference type="Pfam" id="PF01494"/>
    </source>
</evidence>